<dbReference type="Proteomes" id="UP001194098">
    <property type="component" value="Unassembled WGS sequence"/>
</dbReference>
<sequence length="231" mass="25511">MNTISNKTNNLEVYLQMKVDAAKSLQQYKTEQQKNKDENDFISISHQGVQALNSSTQFALNSSPLDSLVESGTITQDQADAVQSVFQSRGKEIQSSGTYNNRVKSQNPLDSLVTAGTITQDQEDAIKSTLQESMKANRVNRQEDSSNNTNKTDPLDSLVTAGTITQDQEDEIKSELQESMKTNRLNREEDPSNSTNKTDPLDNLVTAGTITQDQEDAILSSFESAMNSKSF</sequence>
<dbReference type="AlphaFoldDB" id="A0AAW3W591"/>
<protein>
    <submittedName>
        <fullName evidence="2">Uncharacterized protein</fullName>
    </submittedName>
</protein>
<accession>A0AAW3W591</accession>
<proteinExistence type="predicted"/>
<gene>
    <name evidence="2" type="ORF">HGI39_05130</name>
</gene>
<evidence type="ECO:0000313" key="3">
    <source>
        <dbReference type="Proteomes" id="UP001194098"/>
    </source>
</evidence>
<reference evidence="2" key="2">
    <citation type="journal article" date="2022" name="Nat. Biotechnol.">
        <title>Carbon-negative production of acetone and isopropanol by gas fermentation at industrial pilot scale.</title>
        <authorList>
            <person name="Liew F.E."/>
            <person name="Nogle R."/>
            <person name="Abdalla T."/>
            <person name="Rasor B.J."/>
            <person name="Canter C."/>
            <person name="Jensen R.O."/>
            <person name="Wang L."/>
            <person name="Strutz J."/>
            <person name="Chirania P."/>
            <person name="De Tissera S."/>
            <person name="Mueller A.P."/>
            <person name="Ruan Z."/>
            <person name="Gao A."/>
            <person name="Tran L."/>
            <person name="Engle N.L."/>
            <person name="Bromley J.C."/>
            <person name="Daniell J."/>
            <person name="Conrado R."/>
            <person name="Tschaplinski T.J."/>
            <person name="Giannone R.J."/>
            <person name="Hettich R.L."/>
            <person name="Karim A.S."/>
            <person name="Simpson S.D."/>
            <person name="Brown S.D."/>
            <person name="Leang C."/>
            <person name="Jewett M.C."/>
            <person name="Kopke M."/>
        </authorList>
    </citation>
    <scope>NUCLEOTIDE SEQUENCE</scope>
    <source>
        <strain evidence="2">DJ015</strain>
    </source>
</reference>
<organism evidence="2 3">
    <name type="scientific">Clostridium beijerinckii</name>
    <name type="common">Clostridium MP</name>
    <dbReference type="NCBI Taxonomy" id="1520"/>
    <lineage>
        <taxon>Bacteria</taxon>
        <taxon>Bacillati</taxon>
        <taxon>Bacillota</taxon>
        <taxon>Clostridia</taxon>
        <taxon>Eubacteriales</taxon>
        <taxon>Clostridiaceae</taxon>
        <taxon>Clostridium</taxon>
    </lineage>
</organism>
<name>A0AAW3W591_CLOBE</name>
<dbReference type="RefSeq" id="WP_171779507.1">
    <property type="nucleotide sequence ID" value="NZ_JABAGV010000009.1"/>
</dbReference>
<evidence type="ECO:0000313" key="2">
    <source>
        <dbReference type="EMBL" id="MBC2474099.1"/>
    </source>
</evidence>
<feature type="region of interest" description="Disordered" evidence="1">
    <location>
        <begin position="137"/>
        <end position="209"/>
    </location>
</feature>
<reference evidence="2" key="1">
    <citation type="submission" date="2020-04" db="EMBL/GenBank/DDBJ databases">
        <authorList>
            <person name="Brown S."/>
        </authorList>
    </citation>
    <scope>NUCLEOTIDE SEQUENCE</scope>
    <source>
        <strain evidence="2">DJ015</strain>
    </source>
</reference>
<comment type="caution">
    <text evidence="2">The sequence shown here is derived from an EMBL/GenBank/DDBJ whole genome shotgun (WGS) entry which is preliminary data.</text>
</comment>
<evidence type="ECO:0000256" key="1">
    <source>
        <dbReference type="SAM" id="MobiDB-lite"/>
    </source>
</evidence>
<dbReference type="EMBL" id="JABAGV010000009">
    <property type="protein sequence ID" value="MBC2474099.1"/>
    <property type="molecule type" value="Genomic_DNA"/>
</dbReference>